<dbReference type="InterPro" id="IPR011009">
    <property type="entry name" value="Kinase-like_dom_sf"/>
</dbReference>
<dbReference type="Gene3D" id="1.10.510.10">
    <property type="entry name" value="Transferase(Phosphotransferase) domain 1"/>
    <property type="match status" value="2"/>
</dbReference>
<evidence type="ECO:0000313" key="4">
    <source>
        <dbReference type="Proteomes" id="UP000554235"/>
    </source>
</evidence>
<feature type="domain" description="Protein kinase" evidence="2">
    <location>
        <begin position="213"/>
        <end position="521"/>
    </location>
</feature>
<keyword evidence="1" id="KW-0067">ATP-binding</keyword>
<evidence type="ECO:0000259" key="2">
    <source>
        <dbReference type="PROSITE" id="PS50011"/>
    </source>
</evidence>
<sequence length="984" mass="111367">MAVQIIENRYIHLDDLRTVLQSKFGAGNFKILVAQGIRMIHREGLTVSGPPPTIADASPHNSCKMDDLKRSIEDVRFNHCNFEDRHFIPEAALFRIMSKSAIEASLKSLDVPVHEIPDLTNDIHRGARKCFAILILVGCGKKISALFRRDLLQRSQPDSRLPYNPQALERIFEEKESSPTIRSFIEKQWEFSIPTLHQNMISRELDKPIILPFLREERVGRGSMGTAWKIEVHPQCHKLPLKDNMVIRKQIECGRDDDITVFRRELENLSLLAHLKHPNIVQLFCSYSHRKRYNLIFAVAEGGSLADYLNVNGHTGVLEGSQLLLALADLASAIDAVHNFTSKVMDLSLSGCHHDLAPRNILIHGETLLLADFGLSTFKNADQDSLTAFKEVRGSHIAPESQTLQGGHINTGKISRPSDIWSFGCILSEVLTHMVLGAAGVEQFREKRRVEVMPGLEWFRFHKGPEASNPKVLDWLKTLRASEERFRPRLVDLILKMLSMDPSKRPRSADVLIELRGISVLSLADPLNRCLDSQYSTCPSIGLLLDRMRFQSWLFAFEQILDPSSATETDTPTFSFHEIVEALKEMSRILEGDEESKTSVKQQRHSLLRYQQAKLLESLPTHYQSIAKSRLIELVLQRDDVEQLGGLSAAISEAGDQDVGVLVALKHLTALAEAGRLLEQEDLFINQKDITLKEDIDAHSLALLAPASQRVLVEWLKYKETWADTKTGTELRNRLTSVVGLLRAESTSQIPGSLHCIGVFHGPSNRALGVVYNLPRPDAQPVTLHRLLSAEKGRYRPLLDHRFRLASDICECIYTFHKVGWLHRNLHSMNVLFFPPKNAENTEWARDPRVVGFAGGRENHLDAFTHGPDENPNLRHSQHPRYFLRQERYKEEFDYYSVGILLLEIGLWSTLSKIMDSGRFKDMSPEDVRKKLIATRVPQLGVAMGKRYMEATRVCLEGEFSGDGPDACYTAFKDRVLNQIPKIA</sequence>
<dbReference type="PROSITE" id="PS50011">
    <property type="entry name" value="PROTEIN_KINASE_DOM"/>
    <property type="match status" value="1"/>
</dbReference>
<keyword evidence="3" id="KW-0808">Transferase</keyword>
<reference evidence="3 4" key="1">
    <citation type="submission" date="2020-01" db="EMBL/GenBank/DDBJ databases">
        <title>Identification and distribution of gene clusters putatively required for synthesis of sphingolipid metabolism inhibitors in phylogenetically diverse species of the filamentous fungus Fusarium.</title>
        <authorList>
            <person name="Kim H.-S."/>
            <person name="Busman M."/>
            <person name="Brown D.W."/>
            <person name="Divon H."/>
            <person name="Uhlig S."/>
            <person name="Proctor R.H."/>
        </authorList>
    </citation>
    <scope>NUCLEOTIDE SEQUENCE [LARGE SCALE GENOMIC DNA]</scope>
    <source>
        <strain evidence="3 4">NRRL 20459</strain>
    </source>
</reference>
<keyword evidence="1" id="KW-0547">Nucleotide-binding</keyword>
<dbReference type="PROSITE" id="PS00107">
    <property type="entry name" value="PROTEIN_KINASE_ATP"/>
    <property type="match status" value="1"/>
</dbReference>
<keyword evidence="3" id="KW-0418">Kinase</keyword>
<dbReference type="InterPro" id="IPR000719">
    <property type="entry name" value="Prot_kinase_dom"/>
</dbReference>
<comment type="caution">
    <text evidence="3">The sequence shown here is derived from an EMBL/GenBank/DDBJ whole genome shotgun (WGS) entry which is preliminary data.</text>
</comment>
<dbReference type="EMBL" id="JAADYS010002252">
    <property type="protein sequence ID" value="KAF4459116.1"/>
    <property type="molecule type" value="Genomic_DNA"/>
</dbReference>
<dbReference type="GO" id="GO:0004672">
    <property type="term" value="F:protein kinase activity"/>
    <property type="evidence" value="ECO:0007669"/>
    <property type="project" value="InterPro"/>
</dbReference>
<evidence type="ECO:0000256" key="1">
    <source>
        <dbReference type="PROSITE-ProRule" id="PRU10141"/>
    </source>
</evidence>
<proteinExistence type="predicted"/>
<evidence type="ECO:0000313" key="3">
    <source>
        <dbReference type="EMBL" id="KAF4459116.1"/>
    </source>
</evidence>
<protein>
    <submittedName>
        <fullName evidence="3">Kinase domain-containing</fullName>
    </submittedName>
</protein>
<dbReference type="Proteomes" id="UP000554235">
    <property type="component" value="Unassembled WGS sequence"/>
</dbReference>
<dbReference type="PANTHER" id="PTHR37542">
    <property type="entry name" value="HELO DOMAIN-CONTAINING PROTEIN-RELATED"/>
    <property type="match status" value="1"/>
</dbReference>
<accession>A0A8H4KZC7</accession>
<dbReference type="PANTHER" id="PTHR37542:SF3">
    <property type="entry name" value="PRION-INHIBITION AND PROPAGATION HELO DOMAIN-CONTAINING PROTEIN"/>
    <property type="match status" value="1"/>
</dbReference>
<name>A0A8H4KZC7_9HYPO</name>
<gene>
    <name evidence="3" type="ORF">FALBO_14137</name>
</gene>
<dbReference type="InterPro" id="IPR017441">
    <property type="entry name" value="Protein_kinase_ATP_BS"/>
</dbReference>
<dbReference type="GO" id="GO:0005524">
    <property type="term" value="F:ATP binding"/>
    <property type="evidence" value="ECO:0007669"/>
    <property type="project" value="UniProtKB-UniRule"/>
</dbReference>
<dbReference type="Gene3D" id="3.30.200.20">
    <property type="entry name" value="Phosphorylase Kinase, domain 1"/>
    <property type="match status" value="1"/>
</dbReference>
<organism evidence="3 4">
    <name type="scientific">Fusarium albosuccineum</name>
    <dbReference type="NCBI Taxonomy" id="1237068"/>
    <lineage>
        <taxon>Eukaryota</taxon>
        <taxon>Fungi</taxon>
        <taxon>Dikarya</taxon>
        <taxon>Ascomycota</taxon>
        <taxon>Pezizomycotina</taxon>
        <taxon>Sordariomycetes</taxon>
        <taxon>Hypocreomycetidae</taxon>
        <taxon>Hypocreales</taxon>
        <taxon>Nectriaceae</taxon>
        <taxon>Fusarium</taxon>
        <taxon>Fusarium decemcellulare species complex</taxon>
    </lineage>
</organism>
<feature type="binding site" evidence="1">
    <location>
        <position position="249"/>
    </location>
    <ligand>
        <name>ATP</name>
        <dbReference type="ChEBI" id="CHEBI:30616"/>
    </ligand>
</feature>
<dbReference type="Pfam" id="PF00069">
    <property type="entry name" value="Pkinase"/>
    <property type="match status" value="1"/>
</dbReference>
<keyword evidence="4" id="KW-1185">Reference proteome</keyword>
<dbReference type="AlphaFoldDB" id="A0A8H4KZC7"/>
<dbReference type="OrthoDB" id="4062651at2759"/>
<dbReference type="SUPFAM" id="SSF56112">
    <property type="entry name" value="Protein kinase-like (PK-like)"/>
    <property type="match status" value="2"/>
</dbReference>